<sequence>MQRIFLAWTADALHGLQRVQQAGIGTLVVFFLRLRDQLRVSTKFGMRSDPCVVMIMENFW</sequence>
<keyword evidence="2" id="KW-1185">Reference proteome</keyword>
<accession>A0ABQ7AFB9</accession>
<name>A0ABQ7AFB9_BRACR</name>
<proteinExistence type="predicted"/>
<evidence type="ECO:0000313" key="2">
    <source>
        <dbReference type="Proteomes" id="UP000266723"/>
    </source>
</evidence>
<protein>
    <submittedName>
        <fullName evidence="1">Uncharacterized protein</fullName>
    </submittedName>
</protein>
<reference evidence="1 2" key="1">
    <citation type="journal article" date="2020" name="BMC Genomics">
        <title>Intraspecific diversification of the crop wild relative Brassica cretica Lam. using demographic model selection.</title>
        <authorList>
            <person name="Kioukis A."/>
            <person name="Michalopoulou V.A."/>
            <person name="Briers L."/>
            <person name="Pirintsos S."/>
            <person name="Studholme D.J."/>
            <person name="Pavlidis P."/>
            <person name="Sarris P.F."/>
        </authorList>
    </citation>
    <scope>NUCLEOTIDE SEQUENCE [LARGE SCALE GENOMIC DNA]</scope>
    <source>
        <strain evidence="2">cv. PFS-1207/04</strain>
    </source>
</reference>
<organism evidence="1 2">
    <name type="scientific">Brassica cretica</name>
    <name type="common">Mustard</name>
    <dbReference type="NCBI Taxonomy" id="69181"/>
    <lineage>
        <taxon>Eukaryota</taxon>
        <taxon>Viridiplantae</taxon>
        <taxon>Streptophyta</taxon>
        <taxon>Embryophyta</taxon>
        <taxon>Tracheophyta</taxon>
        <taxon>Spermatophyta</taxon>
        <taxon>Magnoliopsida</taxon>
        <taxon>eudicotyledons</taxon>
        <taxon>Gunneridae</taxon>
        <taxon>Pentapetalae</taxon>
        <taxon>rosids</taxon>
        <taxon>malvids</taxon>
        <taxon>Brassicales</taxon>
        <taxon>Brassicaceae</taxon>
        <taxon>Brassiceae</taxon>
        <taxon>Brassica</taxon>
    </lineage>
</organism>
<comment type="caution">
    <text evidence="1">The sequence shown here is derived from an EMBL/GenBank/DDBJ whole genome shotgun (WGS) entry which is preliminary data.</text>
</comment>
<gene>
    <name evidence="1" type="ORF">DY000_02051795</name>
</gene>
<evidence type="ECO:0000313" key="1">
    <source>
        <dbReference type="EMBL" id="KAF3496323.1"/>
    </source>
</evidence>
<dbReference type="EMBL" id="QGKV02002055">
    <property type="protein sequence ID" value="KAF3496323.1"/>
    <property type="molecule type" value="Genomic_DNA"/>
</dbReference>
<dbReference type="Proteomes" id="UP000266723">
    <property type="component" value="Unassembled WGS sequence"/>
</dbReference>